<dbReference type="InterPro" id="IPR001387">
    <property type="entry name" value="Cro/C1-type_HTH"/>
</dbReference>
<evidence type="ECO:0000313" key="2">
    <source>
        <dbReference type="EMBL" id="ADD67333.1"/>
    </source>
</evidence>
<dbReference type="SMART" id="SM00530">
    <property type="entry name" value="HTH_XRE"/>
    <property type="match status" value="1"/>
</dbReference>
<dbReference type="CDD" id="cd00093">
    <property type="entry name" value="HTH_XRE"/>
    <property type="match status" value="1"/>
</dbReference>
<dbReference type="PaxDb" id="522772-Dacet_0535"/>
<dbReference type="InterPro" id="IPR010982">
    <property type="entry name" value="Lambda_DNA-bd_dom_sf"/>
</dbReference>
<evidence type="ECO:0000313" key="3">
    <source>
        <dbReference type="Proteomes" id="UP000002012"/>
    </source>
</evidence>
<name>D4H422_DENA2</name>
<protein>
    <submittedName>
        <fullName evidence="2">Transcriptional regulator, XRE family</fullName>
    </submittedName>
</protein>
<dbReference type="SUPFAM" id="SSF47413">
    <property type="entry name" value="lambda repressor-like DNA-binding domains"/>
    <property type="match status" value="1"/>
</dbReference>
<dbReference type="PROSITE" id="PS50943">
    <property type="entry name" value="HTH_CROC1"/>
    <property type="match status" value="1"/>
</dbReference>
<organism evidence="2 3">
    <name type="scientific">Denitrovibrio acetiphilus (strain DSM 12809 / NBRC 114555 / N2460)</name>
    <dbReference type="NCBI Taxonomy" id="522772"/>
    <lineage>
        <taxon>Bacteria</taxon>
        <taxon>Pseudomonadati</taxon>
        <taxon>Deferribacterota</taxon>
        <taxon>Deferribacteres</taxon>
        <taxon>Deferribacterales</taxon>
        <taxon>Geovibrionaceae</taxon>
        <taxon>Denitrovibrio</taxon>
    </lineage>
</organism>
<dbReference type="OrthoDB" id="9785949at2"/>
<reference evidence="2 3" key="1">
    <citation type="journal article" date="2010" name="Stand. Genomic Sci.">
        <title>Complete genome sequence of Denitrovibrio acetiphilus type strain (N2460).</title>
        <authorList>
            <person name="Kiss H."/>
            <person name="Lang E."/>
            <person name="Lapidus A."/>
            <person name="Copeland A."/>
            <person name="Nolan M."/>
            <person name="Glavina Del Rio T."/>
            <person name="Chen F."/>
            <person name="Lucas S."/>
            <person name="Tice H."/>
            <person name="Cheng J.F."/>
            <person name="Han C."/>
            <person name="Goodwin L."/>
            <person name="Pitluck S."/>
            <person name="Liolios K."/>
            <person name="Pati A."/>
            <person name="Ivanova N."/>
            <person name="Mavromatis K."/>
            <person name="Chen A."/>
            <person name="Palaniappan K."/>
            <person name="Land M."/>
            <person name="Hauser L."/>
            <person name="Chang Y.J."/>
            <person name="Jeffries C.D."/>
            <person name="Detter J.C."/>
            <person name="Brettin T."/>
            <person name="Spring S."/>
            <person name="Rohde M."/>
            <person name="Goker M."/>
            <person name="Woyke T."/>
            <person name="Bristow J."/>
            <person name="Eisen J.A."/>
            <person name="Markowitz V."/>
            <person name="Hugenholtz P."/>
            <person name="Kyrpides N.C."/>
            <person name="Klenk H.P."/>
        </authorList>
    </citation>
    <scope>NUCLEOTIDE SEQUENCE [LARGE SCALE GENOMIC DNA]</scope>
    <source>
        <strain evidence="3">DSM 12809 / NBRC 114555 / N2460</strain>
    </source>
</reference>
<feature type="domain" description="HTH cro/C1-type" evidence="1">
    <location>
        <begin position="34"/>
        <end position="90"/>
    </location>
</feature>
<dbReference type="eggNOG" id="COG3620">
    <property type="taxonomic scope" value="Bacteria"/>
</dbReference>
<keyword evidence="3" id="KW-1185">Reference proteome</keyword>
<dbReference type="NCBIfam" id="TIGR02612">
    <property type="entry name" value="mob_myst_A"/>
    <property type="match status" value="1"/>
</dbReference>
<gene>
    <name evidence="2" type="ordered locus">Dacet_0535</name>
</gene>
<accession>D4H422</accession>
<dbReference type="Pfam" id="PF01381">
    <property type="entry name" value="HTH_3"/>
    <property type="match status" value="1"/>
</dbReference>
<dbReference type="RefSeq" id="WP_013009877.1">
    <property type="nucleotide sequence ID" value="NC_013943.1"/>
</dbReference>
<dbReference type="Gene3D" id="1.10.260.40">
    <property type="entry name" value="lambda repressor-like DNA-binding domains"/>
    <property type="match status" value="1"/>
</dbReference>
<dbReference type="AlphaFoldDB" id="D4H422"/>
<evidence type="ECO:0000259" key="1">
    <source>
        <dbReference type="PROSITE" id="PS50943"/>
    </source>
</evidence>
<dbReference type="STRING" id="522772.Dacet_0535"/>
<dbReference type="KEGG" id="dap:Dacet_0535"/>
<sequence length="156" mass="17619">MNGKYKLLELEQIDKKLEKYKLLLGEQRPKKGWIHTIRKALGMSGRQLASRIGVSQPRVAEIEKKEMDNSLTLKTMQQVAEGLGCEFVYAFVPKTSIKEMLTKRAEEIASAQTNSAAVTMNLEAQGLTETEVELIKKETVQELVAARPTKLWNDIK</sequence>
<dbReference type="HOGENOM" id="CLU_123886_0_0_0"/>
<proteinExistence type="predicted"/>
<dbReference type="GO" id="GO:0003677">
    <property type="term" value="F:DNA binding"/>
    <property type="evidence" value="ECO:0007669"/>
    <property type="project" value="InterPro"/>
</dbReference>
<dbReference type="Proteomes" id="UP000002012">
    <property type="component" value="Chromosome"/>
</dbReference>
<dbReference type="EMBL" id="CP001968">
    <property type="protein sequence ID" value="ADD67333.1"/>
    <property type="molecule type" value="Genomic_DNA"/>
</dbReference>
<dbReference type="InParanoid" id="D4H422"/>
<dbReference type="InterPro" id="IPR013435">
    <property type="entry name" value="Mobile_mystery_prot_A"/>
</dbReference>